<evidence type="ECO:0000313" key="2">
    <source>
        <dbReference type="EMBL" id="SCM71993.1"/>
    </source>
</evidence>
<dbReference type="AlphaFoldDB" id="A0A212L359"/>
<feature type="region of interest" description="Disordered" evidence="1">
    <location>
        <begin position="1"/>
        <end position="34"/>
    </location>
</feature>
<dbReference type="EMBL" id="FMJD01000002">
    <property type="protein sequence ID" value="SCM71993.1"/>
    <property type="molecule type" value="Genomic_DNA"/>
</dbReference>
<feature type="compositionally biased region" description="Basic residues" evidence="1">
    <location>
        <begin position="1"/>
        <end position="17"/>
    </location>
</feature>
<accession>A0A212L359</accession>
<protein>
    <submittedName>
        <fullName evidence="2">Uncharacterized protein</fullName>
    </submittedName>
</protein>
<reference evidence="2" key="1">
    <citation type="submission" date="2016-08" db="EMBL/GenBank/DDBJ databases">
        <authorList>
            <person name="Seilhamer J.J."/>
        </authorList>
    </citation>
    <scope>NUCLEOTIDE SEQUENCE</scope>
    <source>
        <strain evidence="2">86</strain>
    </source>
</reference>
<organism evidence="2">
    <name type="scientific">uncultured Pleomorphomonas sp</name>
    <dbReference type="NCBI Taxonomy" id="442121"/>
    <lineage>
        <taxon>Bacteria</taxon>
        <taxon>Pseudomonadati</taxon>
        <taxon>Pseudomonadota</taxon>
        <taxon>Alphaproteobacteria</taxon>
        <taxon>Hyphomicrobiales</taxon>
        <taxon>Pleomorphomonadaceae</taxon>
        <taxon>Pleomorphomonas</taxon>
        <taxon>environmental samples</taxon>
    </lineage>
</organism>
<feature type="region of interest" description="Disordered" evidence="1">
    <location>
        <begin position="236"/>
        <end position="257"/>
    </location>
</feature>
<gene>
    <name evidence="2" type="ORF">KL86PLE_100421</name>
</gene>
<proteinExistence type="predicted"/>
<feature type="compositionally biased region" description="Basic residues" evidence="1">
    <location>
        <begin position="94"/>
        <end position="107"/>
    </location>
</feature>
<feature type="region of interest" description="Disordered" evidence="1">
    <location>
        <begin position="71"/>
        <end position="152"/>
    </location>
</feature>
<feature type="compositionally biased region" description="Basic residues" evidence="1">
    <location>
        <begin position="128"/>
        <end position="137"/>
    </location>
</feature>
<evidence type="ECO:0000256" key="1">
    <source>
        <dbReference type="SAM" id="MobiDB-lite"/>
    </source>
</evidence>
<sequence length="321" mass="35998">MGRRRFRRRHRPHRLDRRRPGGGGRVSASEARPPRVVVRRHLRPLRSGAAPARLSGLQGCLLLLPCHEAGQFPQPRRRGRAGLQRGRGQGAGRHLCHRGRPQRRRRDVRAAAPAVRSLPLALPQRQRGAGRQRRRPAARPVADRQGARRPSRLPLVHIRRVLALPGAGAGLHHLAARRLPGPAGRRDGARRHLLQSALHQRHLAAHAAADRRRRRRICRRHAADQAAVCRGRVGLPDVGGRAASRRPQGAGLQGDALPDRLRRHPLFREAAGLARHRPLTVARRRQKGPVTGPFFAFQRTGRTFPELDPEENAFHYRVQET</sequence>
<name>A0A212L359_9HYPH</name>